<dbReference type="Gene3D" id="3.30.160.20">
    <property type="match status" value="1"/>
</dbReference>
<dbReference type="Gene3D" id="2.170.260.10">
    <property type="entry name" value="paz domain"/>
    <property type="match status" value="1"/>
</dbReference>
<feature type="domain" description="RNase III" evidence="19">
    <location>
        <begin position="1227"/>
        <end position="1375"/>
    </location>
</feature>
<comment type="cofactor">
    <cofactor evidence="2">
        <name>Mg(2+)</name>
        <dbReference type="ChEBI" id="CHEBI:18420"/>
    </cofactor>
</comment>
<dbReference type="Pfam" id="PF03368">
    <property type="entry name" value="Dicer_dimer"/>
    <property type="match status" value="1"/>
</dbReference>
<dbReference type="SUPFAM" id="SSF101690">
    <property type="entry name" value="PAZ domain"/>
    <property type="match status" value="1"/>
</dbReference>
<evidence type="ECO:0000256" key="15">
    <source>
        <dbReference type="ARBA" id="ARBA00023211"/>
    </source>
</evidence>
<keyword evidence="11" id="KW-0067">ATP-binding</keyword>
<comment type="subcellular location">
    <subcellularLocation>
        <location evidence="3">Nucleus</location>
    </subcellularLocation>
</comment>
<feature type="domain" description="Helicase ATP-binding" evidence="21">
    <location>
        <begin position="21"/>
        <end position="143"/>
    </location>
</feature>
<evidence type="ECO:0000256" key="17">
    <source>
        <dbReference type="ARBA" id="ARBA00035116"/>
    </source>
</evidence>
<dbReference type="PROSITE" id="PS00517">
    <property type="entry name" value="RNASE_3_1"/>
    <property type="match status" value="1"/>
</dbReference>
<evidence type="ECO:0000256" key="6">
    <source>
        <dbReference type="ARBA" id="ARBA00022737"/>
    </source>
</evidence>
<dbReference type="Pfam" id="PF04851">
    <property type="entry name" value="ResIII"/>
    <property type="match status" value="1"/>
</dbReference>
<dbReference type="GO" id="GO:0005634">
    <property type="term" value="C:nucleus"/>
    <property type="evidence" value="ECO:0007669"/>
    <property type="project" value="UniProtKB-SubCell"/>
</dbReference>
<feature type="domain" description="Helicase C-terminal" evidence="22">
    <location>
        <begin position="318"/>
        <end position="483"/>
    </location>
</feature>
<evidence type="ECO:0000256" key="13">
    <source>
        <dbReference type="ARBA" id="ARBA00022884"/>
    </source>
</evidence>
<keyword evidence="7" id="KW-0547">Nucleotide-binding</keyword>
<proteinExistence type="inferred from homology"/>
<dbReference type="SUPFAM" id="SSF54768">
    <property type="entry name" value="dsRNA-binding domain-like"/>
    <property type="match status" value="1"/>
</dbReference>
<dbReference type="SMART" id="SM00490">
    <property type="entry name" value="HELICc"/>
    <property type="match status" value="1"/>
</dbReference>
<protein>
    <submittedName>
        <fullName evidence="23">Uncharacterized protein</fullName>
    </submittedName>
</protein>
<reference evidence="23 24" key="1">
    <citation type="submission" date="2024-01" db="EMBL/GenBank/DDBJ databases">
        <title>Genome assemblies of Stephania.</title>
        <authorList>
            <person name="Yang L."/>
        </authorList>
    </citation>
    <scope>NUCLEOTIDE SEQUENCE [LARGE SCALE GENOMIC DNA]</scope>
    <source>
        <strain evidence="23">YNDBR</strain>
        <tissue evidence="23">Leaf</tissue>
    </source>
</reference>
<comment type="caution">
    <text evidence="23">The sequence shown here is derived from an EMBL/GenBank/DDBJ whole genome shotgun (WGS) entry which is preliminary data.</text>
</comment>
<dbReference type="SUPFAM" id="SSF52540">
    <property type="entry name" value="P-loop containing nucleoside triphosphate hydrolases"/>
    <property type="match status" value="1"/>
</dbReference>
<dbReference type="Pfam" id="PF02170">
    <property type="entry name" value="PAZ"/>
    <property type="match status" value="1"/>
</dbReference>
<dbReference type="Gene3D" id="1.10.1520.10">
    <property type="entry name" value="Ribonuclease III domain"/>
    <property type="match status" value="2"/>
</dbReference>
<feature type="domain" description="RNase III" evidence="19">
    <location>
        <begin position="981"/>
        <end position="1187"/>
    </location>
</feature>
<evidence type="ECO:0000256" key="11">
    <source>
        <dbReference type="ARBA" id="ARBA00022840"/>
    </source>
</evidence>
<comment type="similarity">
    <text evidence="17">Belongs to the helicase family. Dicer subfamily.</text>
</comment>
<dbReference type="InterPro" id="IPR006935">
    <property type="entry name" value="Helicase/UvrB_N"/>
</dbReference>
<dbReference type="GO" id="GO:0030422">
    <property type="term" value="P:siRNA processing"/>
    <property type="evidence" value="ECO:0007669"/>
    <property type="project" value="TreeGrafter"/>
</dbReference>
<comment type="cofactor">
    <cofactor evidence="1">
        <name>Mn(2+)</name>
        <dbReference type="ChEBI" id="CHEBI:29035"/>
    </cofactor>
</comment>
<accession>A0AAP0HWV5</accession>
<keyword evidence="24" id="KW-1185">Reference proteome</keyword>
<evidence type="ECO:0000256" key="14">
    <source>
        <dbReference type="ARBA" id="ARBA00023158"/>
    </source>
</evidence>
<dbReference type="SMART" id="SM00535">
    <property type="entry name" value="RIBOc"/>
    <property type="match status" value="2"/>
</dbReference>
<feature type="domain" description="PAZ" evidence="20">
    <location>
        <begin position="799"/>
        <end position="891"/>
    </location>
</feature>
<keyword evidence="12" id="KW-0460">Magnesium</keyword>
<keyword evidence="9" id="KW-0378">Hydrolase</keyword>
<dbReference type="EMBL" id="JBBNAF010000011">
    <property type="protein sequence ID" value="KAK9099556.1"/>
    <property type="molecule type" value="Genomic_DNA"/>
</dbReference>
<dbReference type="Gene3D" id="3.40.50.300">
    <property type="entry name" value="P-loop containing nucleotide triphosphate hydrolases"/>
    <property type="match status" value="2"/>
</dbReference>
<dbReference type="SUPFAM" id="SSF69065">
    <property type="entry name" value="RNase III domain-like"/>
    <property type="match status" value="2"/>
</dbReference>
<dbReference type="CDD" id="cd00593">
    <property type="entry name" value="RIBOc"/>
    <property type="match status" value="2"/>
</dbReference>
<dbReference type="GO" id="GO:0005524">
    <property type="term" value="F:ATP binding"/>
    <property type="evidence" value="ECO:0007669"/>
    <property type="project" value="UniProtKB-KW"/>
</dbReference>
<evidence type="ECO:0000256" key="7">
    <source>
        <dbReference type="ARBA" id="ARBA00022741"/>
    </source>
</evidence>
<dbReference type="FunFam" id="1.10.1520.10:FF:000004">
    <property type="entry name" value="Endoribonuclease dicer-like 1"/>
    <property type="match status" value="1"/>
</dbReference>
<dbReference type="FunFam" id="3.40.50.300:FF:000420">
    <property type="entry name" value="Endoribonuclease dicer-like 1"/>
    <property type="match status" value="1"/>
</dbReference>
<keyword evidence="8" id="KW-0255">Endonuclease</keyword>
<keyword evidence="13" id="KW-0694">RNA-binding</keyword>
<dbReference type="InterPro" id="IPR036085">
    <property type="entry name" value="PAZ_dom_sf"/>
</dbReference>
<dbReference type="Gene3D" id="3.30.160.380">
    <property type="entry name" value="Dicer dimerisation domain"/>
    <property type="match status" value="1"/>
</dbReference>
<keyword evidence="4" id="KW-0540">Nuclease</keyword>
<evidence type="ECO:0000256" key="3">
    <source>
        <dbReference type="ARBA" id="ARBA00004123"/>
    </source>
</evidence>
<evidence type="ECO:0000256" key="8">
    <source>
        <dbReference type="ARBA" id="ARBA00022759"/>
    </source>
</evidence>
<dbReference type="PROSITE" id="PS50142">
    <property type="entry name" value="RNASE_3_2"/>
    <property type="match status" value="2"/>
</dbReference>
<evidence type="ECO:0000313" key="24">
    <source>
        <dbReference type="Proteomes" id="UP001420932"/>
    </source>
</evidence>
<feature type="region of interest" description="Disordered" evidence="18">
    <location>
        <begin position="1486"/>
        <end position="1516"/>
    </location>
</feature>
<dbReference type="CDD" id="cd18802">
    <property type="entry name" value="SF2_C_dicer"/>
    <property type="match status" value="1"/>
</dbReference>
<dbReference type="InterPro" id="IPR014001">
    <property type="entry name" value="Helicase_ATP-bd"/>
</dbReference>
<dbReference type="Pfam" id="PF00271">
    <property type="entry name" value="Helicase_C"/>
    <property type="match status" value="1"/>
</dbReference>
<dbReference type="InterPro" id="IPR003100">
    <property type="entry name" value="PAZ_dom"/>
</dbReference>
<dbReference type="InterPro" id="IPR000999">
    <property type="entry name" value="RNase_III_dom"/>
</dbReference>
<dbReference type="PROSITE" id="PS51194">
    <property type="entry name" value="HELICASE_CTER"/>
    <property type="match status" value="1"/>
</dbReference>
<evidence type="ECO:0000259" key="21">
    <source>
        <dbReference type="PROSITE" id="PS51192"/>
    </source>
</evidence>
<dbReference type="InterPro" id="IPR027417">
    <property type="entry name" value="P-loop_NTPase"/>
</dbReference>
<evidence type="ECO:0000259" key="19">
    <source>
        <dbReference type="PROSITE" id="PS50142"/>
    </source>
</evidence>
<keyword evidence="15" id="KW-0464">Manganese</keyword>
<dbReference type="GO" id="GO:0046872">
    <property type="term" value="F:metal ion binding"/>
    <property type="evidence" value="ECO:0007669"/>
    <property type="project" value="UniProtKB-KW"/>
</dbReference>
<dbReference type="PANTHER" id="PTHR14950">
    <property type="entry name" value="DICER-RELATED"/>
    <property type="match status" value="1"/>
</dbReference>
<evidence type="ECO:0000259" key="20">
    <source>
        <dbReference type="PROSITE" id="PS50821"/>
    </source>
</evidence>
<sequence>MGLIGPRIYSLFLNAENVCNVWQQFEVIKVHTNFKVEQYYGAKGVDEWSAKCWEREISKHEVMVMTPQILLDALRKAFLNLDCICLMIFDECHRANGNHPYTRIMKEFYHKSDSRPKVFGMTASPVVRKGKVLRRLSIVKIKYQHLKASWTVYTIEDRSELEMIVPSAKEIKRYYDPCLFLHEDLKEKLESSCSKFDSLLVDLQKSIPTLYKDAKETFEKLRQKLSNYHSKILHCLDNLGIICAYEAAKVCAEKACVSDSMKEGDLHRSSALQCKHFLQEAVQIIEKSLPRDFEKVFDHGFDHLEGVKKGYVSPKLYELIQIFQSLRSKEALCLIFVERIVTAKVIERFSKKISCLSHLMFSYLTGGNSSKDGLTPSMQKKTLDSFRSGKVNMLFTTDVAEEGIHVPNCSCVVRFDLPKTVRSYVQSRGRARQNGSQFVLMLERTNLSVFRGNIEERNMMHEIIKSENFMIDAALNRDPDASIVTSCCMEDSYSYRVDSTGASVTADCSINLIHKYCDKLPGDRYTIGLTDLIFVLVDGPSARSAHMAKQLVCLEACQRLHKLGALDDHLLPSIEKALENEIVKKSKDSSGAGTTKRKELHGTTTIFALSGSWIDKKDNVFLHAYRIDFCHNQTKQIYSGFVLLIEAKLDDDVANAEIDLFLLSNKLVKCSVSHWGQVYLDKEQVEKGKCFQEFFFNGLFGKLFVGSKSSDIRWRFLLEEAKTSLWNNSNMYMLLPLENSSSRSTSIKIDWHGVNSCVSMVHLMMKYHSLKEQAFSAGYVEGSQVSDTGLSDTNIKSSGMLNLANCTIGGEDLKNMVVLAIHTGKIYSVIDLALDKSAESSFDRDSKAPPSYTSFKDYFSKKYGIVLQRPHQPLLRLKQSHNPHNLLNSKFEVRTFGLNIVSFSIFKRPFTSLLPRSLAWCYGSSGGKTLDEARRKEVNKTLNHVHMPPELLLKIDVSIGVLRSFYLMPSLMHRLESLMLASQLKEDISYHAVNGQISSSLILEALTTLRCCESFSLERMELLGDSILKYAVSCYLFLKYPGKHEGQLSERRKWAICNYTLHKLGTNRKIQVSLKCLGNCRSSEKWSLILATLVAAGKMLIFVGAGYIRDSPFDPRRWVAPGQRSLRPCPCKCGVDTLEVPLENKYYTEDNKIVVGVTCDKGHRWMCSKTIADCVEALIGAYYIGGGLRGAIHVMKWFGMNVEVEPDMIDKAIYDASLWCCVPETNLLMLESKLNYAFSVKGLLLEAVTHASQQELGFSYCYQRLEFLGDAVLDLLITWHLFQRHDSLDPGELTDLRSACVNNENFAKHAVKHGLQQHLQHCSGLLLEQITEYVKFVSECEESQPLQRAKCPKASNYALGDLLESVVGAIFIDTKLDLDEVWRVSESLLSPIVTPDKLELPPLRELNEWCSHQGYFIKETCQNKEGIIHAELVLQLKDVLLVGKGVDRSKKAAKGQAALHILKDLEAKGVIHSRCISRKNEHEGDAVHDASIDNLNGSLSMQTDDEDSVERPDKRKKTVEGTLLDKPKVNIMCNKDCSMKELDGNLVEPVTERVLVVVISTKKGGPRISLYELCKKFQWPMPTFTTDEQKSRTPIELGEGLEKRTTFNTFTSKITLCIPNAGAFEATGDQRADKKSSQDAAAVALLLELHRQGKCVVSQIN</sequence>
<dbReference type="InterPro" id="IPR005034">
    <property type="entry name" value="Dicer_dimerisation"/>
</dbReference>
<dbReference type="InterPro" id="IPR001650">
    <property type="entry name" value="Helicase_C-like"/>
</dbReference>
<name>A0AAP0HWV5_9MAGN</name>
<dbReference type="GO" id="GO:0005737">
    <property type="term" value="C:cytoplasm"/>
    <property type="evidence" value="ECO:0007669"/>
    <property type="project" value="TreeGrafter"/>
</dbReference>
<gene>
    <name evidence="23" type="ORF">Syun_026601</name>
</gene>
<keyword evidence="6" id="KW-0677">Repeat</keyword>
<keyword evidence="5" id="KW-0479">Metal-binding</keyword>
<feature type="compositionally biased region" description="Polar residues" evidence="18">
    <location>
        <begin position="1493"/>
        <end position="1502"/>
    </location>
</feature>
<evidence type="ECO:0000256" key="16">
    <source>
        <dbReference type="ARBA" id="ARBA00023242"/>
    </source>
</evidence>
<dbReference type="SMART" id="SM00949">
    <property type="entry name" value="PAZ"/>
    <property type="match status" value="1"/>
</dbReference>
<evidence type="ECO:0000256" key="1">
    <source>
        <dbReference type="ARBA" id="ARBA00001936"/>
    </source>
</evidence>
<evidence type="ECO:0000259" key="22">
    <source>
        <dbReference type="PROSITE" id="PS51194"/>
    </source>
</evidence>
<evidence type="ECO:0000256" key="4">
    <source>
        <dbReference type="ARBA" id="ARBA00022722"/>
    </source>
</evidence>
<evidence type="ECO:0000256" key="5">
    <source>
        <dbReference type="ARBA" id="ARBA00022723"/>
    </source>
</evidence>
<dbReference type="InterPro" id="IPR036389">
    <property type="entry name" value="RNase_III_sf"/>
</dbReference>
<dbReference type="Proteomes" id="UP001420932">
    <property type="component" value="Unassembled WGS sequence"/>
</dbReference>
<keyword evidence="16" id="KW-0539">Nucleus</keyword>
<evidence type="ECO:0000313" key="23">
    <source>
        <dbReference type="EMBL" id="KAK9099556.1"/>
    </source>
</evidence>
<dbReference type="GO" id="GO:0004386">
    <property type="term" value="F:helicase activity"/>
    <property type="evidence" value="ECO:0007669"/>
    <property type="project" value="UniProtKB-KW"/>
</dbReference>
<dbReference type="PANTHER" id="PTHR14950:SF46">
    <property type="entry name" value="ENDORIBONUCLEASE DICER HOMOLOG 3"/>
    <property type="match status" value="1"/>
</dbReference>
<dbReference type="GO" id="GO:0003723">
    <property type="term" value="F:RNA binding"/>
    <property type="evidence" value="ECO:0007669"/>
    <property type="project" value="UniProtKB-KW"/>
</dbReference>
<dbReference type="InterPro" id="IPR038248">
    <property type="entry name" value="Dicer_dimer_sf"/>
</dbReference>
<evidence type="ECO:0000256" key="10">
    <source>
        <dbReference type="ARBA" id="ARBA00022806"/>
    </source>
</evidence>
<dbReference type="GO" id="GO:0003677">
    <property type="term" value="F:DNA binding"/>
    <property type="evidence" value="ECO:0007669"/>
    <property type="project" value="InterPro"/>
</dbReference>
<evidence type="ECO:0000256" key="2">
    <source>
        <dbReference type="ARBA" id="ARBA00001946"/>
    </source>
</evidence>
<dbReference type="PROSITE" id="PS51192">
    <property type="entry name" value="HELICASE_ATP_BIND_1"/>
    <property type="match status" value="1"/>
</dbReference>
<evidence type="ECO:0000256" key="18">
    <source>
        <dbReference type="SAM" id="MobiDB-lite"/>
    </source>
</evidence>
<evidence type="ECO:0000256" key="12">
    <source>
        <dbReference type="ARBA" id="ARBA00022842"/>
    </source>
</evidence>
<keyword evidence="14" id="KW-0943">RNA-mediated gene silencing</keyword>
<dbReference type="GO" id="GO:0004525">
    <property type="term" value="F:ribonuclease III activity"/>
    <property type="evidence" value="ECO:0007669"/>
    <property type="project" value="InterPro"/>
</dbReference>
<dbReference type="Pfam" id="PF00636">
    <property type="entry name" value="Ribonuclease_3"/>
    <property type="match status" value="2"/>
</dbReference>
<dbReference type="PROSITE" id="PS50821">
    <property type="entry name" value="PAZ"/>
    <property type="match status" value="1"/>
</dbReference>
<evidence type="ECO:0000256" key="9">
    <source>
        <dbReference type="ARBA" id="ARBA00022801"/>
    </source>
</evidence>
<organism evidence="23 24">
    <name type="scientific">Stephania yunnanensis</name>
    <dbReference type="NCBI Taxonomy" id="152371"/>
    <lineage>
        <taxon>Eukaryota</taxon>
        <taxon>Viridiplantae</taxon>
        <taxon>Streptophyta</taxon>
        <taxon>Embryophyta</taxon>
        <taxon>Tracheophyta</taxon>
        <taxon>Spermatophyta</taxon>
        <taxon>Magnoliopsida</taxon>
        <taxon>Ranunculales</taxon>
        <taxon>Menispermaceae</taxon>
        <taxon>Menispermoideae</taxon>
        <taxon>Cissampelideae</taxon>
        <taxon>Stephania</taxon>
    </lineage>
</organism>
<keyword evidence="10" id="KW-0347">Helicase</keyword>